<evidence type="ECO:0008006" key="6">
    <source>
        <dbReference type="Google" id="ProtNLM"/>
    </source>
</evidence>
<dbReference type="RefSeq" id="WP_344033073.1">
    <property type="nucleotide sequence ID" value="NZ_BAAAOB010000004.1"/>
</dbReference>
<name>A0ABP4Y1T1_9MICO</name>
<keyword evidence="3" id="KW-1133">Transmembrane helix</keyword>
<evidence type="ECO:0000256" key="1">
    <source>
        <dbReference type="ARBA" id="ARBA00022801"/>
    </source>
</evidence>
<protein>
    <recommendedName>
        <fullName evidence="6">Sortase A</fullName>
    </recommendedName>
</protein>
<reference evidence="5" key="1">
    <citation type="journal article" date="2019" name="Int. J. Syst. Evol. Microbiol.">
        <title>The Global Catalogue of Microorganisms (GCM) 10K type strain sequencing project: providing services to taxonomists for standard genome sequencing and annotation.</title>
        <authorList>
            <consortium name="The Broad Institute Genomics Platform"/>
            <consortium name="The Broad Institute Genome Sequencing Center for Infectious Disease"/>
            <person name="Wu L."/>
            <person name="Ma J."/>
        </authorList>
    </citation>
    <scope>NUCLEOTIDE SEQUENCE [LARGE SCALE GENOMIC DNA]</scope>
    <source>
        <strain evidence="5">JCM 14736</strain>
    </source>
</reference>
<feature type="transmembrane region" description="Helical" evidence="3">
    <location>
        <begin position="30"/>
        <end position="55"/>
    </location>
</feature>
<keyword evidence="5" id="KW-1185">Reference proteome</keyword>
<dbReference type="Gene3D" id="2.40.260.10">
    <property type="entry name" value="Sortase"/>
    <property type="match status" value="1"/>
</dbReference>
<dbReference type="InterPro" id="IPR042002">
    <property type="entry name" value="Sortase_C"/>
</dbReference>
<dbReference type="NCBIfam" id="NF033745">
    <property type="entry name" value="class_C_sortase"/>
    <property type="match status" value="1"/>
</dbReference>
<feature type="transmembrane region" description="Helical" evidence="3">
    <location>
        <begin position="278"/>
        <end position="300"/>
    </location>
</feature>
<gene>
    <name evidence="4" type="ORF">GCM10009768_27230</name>
</gene>
<dbReference type="EMBL" id="BAAAOB010000004">
    <property type="protein sequence ID" value="GAA1796767.1"/>
    <property type="molecule type" value="Genomic_DNA"/>
</dbReference>
<keyword evidence="3" id="KW-0812">Transmembrane</keyword>
<accession>A0ABP4Y1T1</accession>
<sequence>MITDTRVAPDPASGTPASHGIDRARRRSPWGALVVGLIGLVGLLVLLYPSTAAWWSQYTESQVIQQLSGSSEGTPRNALDGELQRARAYNSALVGGALLAPNTNVPTGTGVEGGTDPYSDLLRADADGAMGRLRIPAIAVDLPIYHGTSDDTLARGVGHLEGTSLPVGGESQHSVLTAHRGLASSELFTNLDRLKAGDTFTIEVFGEVLSYRVFDTRVVDPSETRTLAPVYGKDLVTLVTCTPLGINTQRILVTGERISPTPAADLARAGARPDVPGFPWWAAGLLLGLTVIGGYLWGVLRGGHGRRPSHVQPLAEGDGPEDRANVELVRSRTSVGGRSRASER</sequence>
<feature type="region of interest" description="Disordered" evidence="2">
    <location>
        <begin position="309"/>
        <end position="344"/>
    </location>
</feature>
<evidence type="ECO:0000313" key="4">
    <source>
        <dbReference type="EMBL" id="GAA1796767.1"/>
    </source>
</evidence>
<feature type="region of interest" description="Disordered" evidence="2">
    <location>
        <begin position="1"/>
        <end position="23"/>
    </location>
</feature>
<evidence type="ECO:0000256" key="2">
    <source>
        <dbReference type="SAM" id="MobiDB-lite"/>
    </source>
</evidence>
<organism evidence="4 5">
    <name type="scientific">Leucobacter iarius</name>
    <dbReference type="NCBI Taxonomy" id="333963"/>
    <lineage>
        <taxon>Bacteria</taxon>
        <taxon>Bacillati</taxon>
        <taxon>Actinomycetota</taxon>
        <taxon>Actinomycetes</taxon>
        <taxon>Micrococcales</taxon>
        <taxon>Microbacteriaceae</taxon>
        <taxon>Leucobacter</taxon>
    </lineage>
</organism>
<comment type="caution">
    <text evidence="4">The sequence shown here is derived from an EMBL/GenBank/DDBJ whole genome shotgun (WGS) entry which is preliminary data.</text>
</comment>
<dbReference type="CDD" id="cd05827">
    <property type="entry name" value="Sortase_C"/>
    <property type="match status" value="1"/>
</dbReference>
<evidence type="ECO:0000313" key="5">
    <source>
        <dbReference type="Proteomes" id="UP001500851"/>
    </source>
</evidence>
<keyword evidence="3" id="KW-0472">Membrane</keyword>
<dbReference type="Proteomes" id="UP001500851">
    <property type="component" value="Unassembled WGS sequence"/>
</dbReference>
<evidence type="ECO:0000256" key="3">
    <source>
        <dbReference type="SAM" id="Phobius"/>
    </source>
</evidence>
<dbReference type="InterPro" id="IPR005754">
    <property type="entry name" value="Sortase"/>
</dbReference>
<feature type="compositionally biased region" description="Low complexity" evidence="2">
    <location>
        <begin position="331"/>
        <end position="344"/>
    </location>
</feature>
<dbReference type="NCBIfam" id="TIGR01076">
    <property type="entry name" value="sortase_fam"/>
    <property type="match status" value="1"/>
</dbReference>
<proteinExistence type="predicted"/>
<keyword evidence="1" id="KW-0378">Hydrolase</keyword>
<dbReference type="InterPro" id="IPR023365">
    <property type="entry name" value="Sortase_dom-sf"/>
</dbReference>
<dbReference type="SUPFAM" id="SSF63817">
    <property type="entry name" value="Sortase"/>
    <property type="match status" value="1"/>
</dbReference>
<dbReference type="Pfam" id="PF04203">
    <property type="entry name" value="Sortase"/>
    <property type="match status" value="1"/>
</dbReference>